<dbReference type="EMBL" id="QDDR01000001">
    <property type="protein sequence ID" value="PVE49410.1"/>
    <property type="molecule type" value="Genomic_DNA"/>
</dbReference>
<evidence type="ECO:0000313" key="2">
    <source>
        <dbReference type="EMBL" id="PVE49410.1"/>
    </source>
</evidence>
<dbReference type="Gene3D" id="3.30.70.270">
    <property type="match status" value="1"/>
</dbReference>
<dbReference type="Gene3D" id="3.30.450.260">
    <property type="entry name" value="Haem NO binding associated domain"/>
    <property type="match status" value="1"/>
</dbReference>
<protein>
    <submittedName>
        <fullName evidence="2">GGDEF domain-containing protein</fullName>
    </submittedName>
</protein>
<dbReference type="PANTHER" id="PTHR46663">
    <property type="entry name" value="DIGUANYLATE CYCLASE DGCT-RELATED"/>
    <property type="match status" value="1"/>
</dbReference>
<accession>A0A2T7UX98</accession>
<dbReference type="NCBIfam" id="TIGR00254">
    <property type="entry name" value="GGDEF"/>
    <property type="match status" value="1"/>
</dbReference>
<dbReference type="PANTHER" id="PTHR46663:SF4">
    <property type="entry name" value="DIGUANYLATE CYCLASE DGCT-RELATED"/>
    <property type="match status" value="1"/>
</dbReference>
<comment type="caution">
    <text evidence="2">The sequence shown here is derived from an EMBL/GenBank/DDBJ whole genome shotgun (WGS) entry which is preliminary data.</text>
</comment>
<evidence type="ECO:0000259" key="1">
    <source>
        <dbReference type="PROSITE" id="PS50887"/>
    </source>
</evidence>
<dbReference type="InterPro" id="IPR052163">
    <property type="entry name" value="DGC-Regulatory_Protein"/>
</dbReference>
<name>A0A2T7UX98_9RHOB</name>
<dbReference type="OrthoDB" id="9812260at2"/>
<dbReference type="CDD" id="cd01949">
    <property type="entry name" value="GGDEF"/>
    <property type="match status" value="1"/>
</dbReference>
<dbReference type="PROSITE" id="PS50887">
    <property type="entry name" value="GGDEF"/>
    <property type="match status" value="1"/>
</dbReference>
<reference evidence="2 3" key="1">
    <citation type="journal article" date="2011" name="Syst. Appl. Microbiol.">
        <title>Defluviimonas denitrificans gen. nov., sp. nov., and Pararhodobacter aggregans gen. nov., sp. nov., non-phototrophic Rhodobacteraceae from the biofilter of a marine aquaculture.</title>
        <authorList>
            <person name="Foesel B.U."/>
            <person name="Drake H.L."/>
            <person name="Schramm A."/>
        </authorList>
    </citation>
    <scope>NUCLEOTIDE SEQUENCE [LARGE SCALE GENOMIC DNA]</scope>
    <source>
        <strain evidence="2 3">D1-19</strain>
    </source>
</reference>
<dbReference type="RefSeq" id="WP_107749914.1">
    <property type="nucleotide sequence ID" value="NZ_QDDR01000001.1"/>
</dbReference>
<feature type="domain" description="GGDEF" evidence="1">
    <location>
        <begin position="193"/>
        <end position="327"/>
    </location>
</feature>
<organism evidence="2 3">
    <name type="scientific">Pararhodobacter aggregans</name>
    <dbReference type="NCBI Taxonomy" id="404875"/>
    <lineage>
        <taxon>Bacteria</taxon>
        <taxon>Pseudomonadati</taxon>
        <taxon>Pseudomonadota</taxon>
        <taxon>Alphaproteobacteria</taxon>
        <taxon>Rhodobacterales</taxon>
        <taxon>Paracoccaceae</taxon>
        <taxon>Pararhodobacter</taxon>
    </lineage>
</organism>
<dbReference type="Pfam" id="PF00990">
    <property type="entry name" value="GGDEF"/>
    <property type="match status" value="1"/>
</dbReference>
<dbReference type="Proteomes" id="UP000244810">
    <property type="component" value="Unassembled WGS sequence"/>
</dbReference>
<dbReference type="InterPro" id="IPR042463">
    <property type="entry name" value="HNOB_dom_associated_sf"/>
</dbReference>
<gene>
    <name evidence="2" type="ORF">DDE23_03150</name>
</gene>
<proteinExistence type="predicted"/>
<keyword evidence="3" id="KW-1185">Reference proteome</keyword>
<dbReference type="AlphaFoldDB" id="A0A2T7UX98"/>
<dbReference type="SMART" id="SM00267">
    <property type="entry name" value="GGDEF"/>
    <property type="match status" value="1"/>
</dbReference>
<dbReference type="InterPro" id="IPR029787">
    <property type="entry name" value="Nucleotide_cyclase"/>
</dbReference>
<dbReference type="InterPro" id="IPR043128">
    <property type="entry name" value="Rev_trsase/Diguanyl_cyclase"/>
</dbReference>
<evidence type="ECO:0000313" key="3">
    <source>
        <dbReference type="Proteomes" id="UP000244810"/>
    </source>
</evidence>
<dbReference type="InterPro" id="IPR000160">
    <property type="entry name" value="GGDEF_dom"/>
</dbReference>
<sequence>MMEGDLRQPGFHLGPGALGQLMPMYLSLDSACRIRGAGPTLLKLMGEGAIGKPLEEVFTLRKPRNAAQASVLLRAQRLQMSLRGTPATTFKGTAVPLLGDGVLLNLSFGFGVRDAVREHGLSATDFADTDLAIELLYLYEAKTAVMGELTRMADRLRGARVRAEEQAATDPLTGLGNRRAMEAALDRLLRGGEGFALLHIDLDYFKQVNDTLGHSAGDHVLAEVASRLRRSVRAGDLVARVGGDEFVILLAGVLDRAALARVGATIYDHMRLTITHEGHPCPVGLSIGAVLVGPGSDQGEAALVSLADLALYASKRAGRGRMMLWNADQSVSQELARADGAERRIMTG</sequence>
<dbReference type="SUPFAM" id="SSF55073">
    <property type="entry name" value="Nucleotide cyclase"/>
    <property type="match status" value="1"/>
</dbReference>